<dbReference type="Gene3D" id="2.60.120.10">
    <property type="entry name" value="Jelly Rolls"/>
    <property type="match status" value="1"/>
</dbReference>
<reference evidence="2" key="1">
    <citation type="submission" date="2020-10" db="EMBL/GenBank/DDBJ databases">
        <authorList>
            <person name="Gilroy R."/>
        </authorList>
    </citation>
    <scope>NUCLEOTIDE SEQUENCE</scope>
    <source>
        <strain evidence="2">ChiBcec15-4380</strain>
    </source>
</reference>
<dbReference type="Proteomes" id="UP000824239">
    <property type="component" value="Unassembled WGS sequence"/>
</dbReference>
<dbReference type="PANTHER" id="PTHR37694">
    <property type="entry name" value="SLR8022 PROTEIN"/>
    <property type="match status" value="1"/>
</dbReference>
<dbReference type="PANTHER" id="PTHR37694:SF1">
    <property type="entry name" value="SLR8022 PROTEIN"/>
    <property type="match status" value="1"/>
</dbReference>
<dbReference type="EMBL" id="DVHE01000039">
    <property type="protein sequence ID" value="HIR50561.1"/>
    <property type="molecule type" value="Genomic_DNA"/>
</dbReference>
<name>A0A9D1DH85_9FIRM</name>
<dbReference type="InterPro" id="IPR011051">
    <property type="entry name" value="RmlC_Cupin_sf"/>
</dbReference>
<dbReference type="Pfam" id="PF07883">
    <property type="entry name" value="Cupin_2"/>
    <property type="match status" value="1"/>
</dbReference>
<evidence type="ECO:0000313" key="3">
    <source>
        <dbReference type="Proteomes" id="UP000824239"/>
    </source>
</evidence>
<evidence type="ECO:0000259" key="1">
    <source>
        <dbReference type="Pfam" id="PF07883"/>
    </source>
</evidence>
<accession>A0A9D1DH85</accession>
<comment type="caution">
    <text evidence="2">The sequence shown here is derived from an EMBL/GenBank/DDBJ whole genome shotgun (WGS) entry which is preliminary data.</text>
</comment>
<dbReference type="AlphaFoldDB" id="A0A9D1DH85"/>
<proteinExistence type="predicted"/>
<dbReference type="CDD" id="cd02230">
    <property type="entry name" value="cupin_HP0902-like"/>
    <property type="match status" value="1"/>
</dbReference>
<evidence type="ECO:0000313" key="2">
    <source>
        <dbReference type="EMBL" id="HIR50561.1"/>
    </source>
</evidence>
<feature type="domain" description="Cupin type-2" evidence="1">
    <location>
        <begin position="42"/>
        <end position="108"/>
    </location>
</feature>
<dbReference type="InterPro" id="IPR014710">
    <property type="entry name" value="RmlC-like_jellyroll"/>
</dbReference>
<dbReference type="SUPFAM" id="SSF51182">
    <property type="entry name" value="RmlC-like cupins"/>
    <property type="match status" value="1"/>
</dbReference>
<organism evidence="2 3">
    <name type="scientific">Candidatus Avoscillospira avicola</name>
    <dbReference type="NCBI Taxonomy" id="2840706"/>
    <lineage>
        <taxon>Bacteria</taxon>
        <taxon>Bacillati</taxon>
        <taxon>Bacillota</taxon>
        <taxon>Clostridia</taxon>
        <taxon>Eubacteriales</taxon>
        <taxon>Oscillospiraceae</taxon>
        <taxon>Oscillospiraceae incertae sedis</taxon>
        <taxon>Candidatus Avoscillospira</taxon>
    </lineage>
</organism>
<gene>
    <name evidence="2" type="ORF">IAA53_04635</name>
</gene>
<protein>
    <submittedName>
        <fullName evidence="2">Cupin domain-containing protein</fullName>
    </submittedName>
</protein>
<dbReference type="InterPro" id="IPR013096">
    <property type="entry name" value="Cupin_2"/>
</dbReference>
<sequence length="110" mass="11889">MGAPMKNMEKSQVLTLKEQIAYQPGQVVSKTLAQNDAVSITLFSFDAGEEISTHRSGGDAFVTCLDGTGRITIDGQDFLLREGESIVMPAGHPHAVYGEAQFKMLLVVVF</sequence>
<reference evidence="2" key="2">
    <citation type="journal article" date="2021" name="PeerJ">
        <title>Extensive microbial diversity within the chicken gut microbiome revealed by metagenomics and culture.</title>
        <authorList>
            <person name="Gilroy R."/>
            <person name="Ravi A."/>
            <person name="Getino M."/>
            <person name="Pursley I."/>
            <person name="Horton D.L."/>
            <person name="Alikhan N.F."/>
            <person name="Baker D."/>
            <person name="Gharbi K."/>
            <person name="Hall N."/>
            <person name="Watson M."/>
            <person name="Adriaenssens E.M."/>
            <person name="Foster-Nyarko E."/>
            <person name="Jarju S."/>
            <person name="Secka A."/>
            <person name="Antonio M."/>
            <person name="Oren A."/>
            <person name="Chaudhuri R.R."/>
            <person name="La Ragione R."/>
            <person name="Hildebrand F."/>
            <person name="Pallen M.J."/>
        </authorList>
    </citation>
    <scope>NUCLEOTIDE SEQUENCE</scope>
    <source>
        <strain evidence="2">ChiBcec15-4380</strain>
    </source>
</reference>